<dbReference type="CDD" id="cd11386">
    <property type="entry name" value="MCP_signal"/>
    <property type="match status" value="1"/>
</dbReference>
<feature type="coiled-coil region" evidence="7">
    <location>
        <begin position="153"/>
        <end position="180"/>
    </location>
</feature>
<feature type="domain" description="Methyl-accepting transducer" evidence="9">
    <location>
        <begin position="281"/>
        <end position="517"/>
    </location>
</feature>
<dbReference type="Gene3D" id="1.10.287.950">
    <property type="entry name" value="Methyl-accepting chemotaxis protein"/>
    <property type="match status" value="1"/>
</dbReference>
<dbReference type="GO" id="GO:0005886">
    <property type="term" value="C:plasma membrane"/>
    <property type="evidence" value="ECO:0007669"/>
    <property type="project" value="UniProtKB-SubCell"/>
</dbReference>
<keyword evidence="12" id="KW-1185">Reference proteome</keyword>
<dbReference type="GO" id="GO:0004888">
    <property type="term" value="F:transmembrane signaling receptor activity"/>
    <property type="evidence" value="ECO:0007669"/>
    <property type="project" value="InterPro"/>
</dbReference>
<dbReference type="PROSITE" id="PS50885">
    <property type="entry name" value="HAMP"/>
    <property type="match status" value="1"/>
</dbReference>
<dbReference type="Proteomes" id="UP000293142">
    <property type="component" value="Unassembled WGS sequence"/>
</dbReference>
<dbReference type="EMBL" id="SIRE01000030">
    <property type="protein sequence ID" value="TBL70775.1"/>
    <property type="molecule type" value="Genomic_DNA"/>
</dbReference>
<dbReference type="SMART" id="SM00283">
    <property type="entry name" value="MA"/>
    <property type="match status" value="1"/>
</dbReference>
<keyword evidence="8" id="KW-0812">Transmembrane</keyword>
<dbReference type="SMART" id="SM00304">
    <property type="entry name" value="HAMP"/>
    <property type="match status" value="2"/>
</dbReference>
<evidence type="ECO:0000313" key="11">
    <source>
        <dbReference type="EMBL" id="TBL70775.1"/>
    </source>
</evidence>
<comment type="subcellular location">
    <subcellularLocation>
        <location evidence="1">Cell membrane</location>
    </subcellularLocation>
</comment>
<evidence type="ECO:0000313" key="12">
    <source>
        <dbReference type="Proteomes" id="UP000293142"/>
    </source>
</evidence>
<feature type="transmembrane region" description="Helical" evidence="8">
    <location>
        <begin position="191"/>
        <end position="211"/>
    </location>
</feature>
<evidence type="ECO:0000256" key="4">
    <source>
        <dbReference type="ARBA" id="ARBA00023224"/>
    </source>
</evidence>
<feature type="domain" description="HAMP" evidence="10">
    <location>
        <begin position="209"/>
        <end position="262"/>
    </location>
</feature>
<gene>
    <name evidence="11" type="ORF">EYB31_32665</name>
</gene>
<dbReference type="PRINTS" id="PR00260">
    <property type="entry name" value="CHEMTRNSDUCR"/>
</dbReference>
<protein>
    <submittedName>
        <fullName evidence="11">Methyl-accepting chemotaxis protein</fullName>
    </submittedName>
</protein>
<keyword evidence="4 6" id="KW-0807">Transducer</keyword>
<dbReference type="InterPro" id="IPR004090">
    <property type="entry name" value="Chemotax_Me-accpt_rcpt"/>
</dbReference>
<keyword evidence="8" id="KW-1133">Transmembrane helix</keyword>
<evidence type="ECO:0000256" key="5">
    <source>
        <dbReference type="ARBA" id="ARBA00029447"/>
    </source>
</evidence>
<evidence type="ECO:0000256" key="7">
    <source>
        <dbReference type="SAM" id="Coils"/>
    </source>
</evidence>
<evidence type="ECO:0000259" key="9">
    <source>
        <dbReference type="PROSITE" id="PS50111"/>
    </source>
</evidence>
<evidence type="ECO:0000256" key="3">
    <source>
        <dbReference type="ARBA" id="ARBA00023136"/>
    </source>
</evidence>
<dbReference type="GO" id="GO:0006935">
    <property type="term" value="P:chemotaxis"/>
    <property type="evidence" value="ECO:0007669"/>
    <property type="project" value="InterPro"/>
</dbReference>
<name>A0A4Q9DFL1_9BACL</name>
<dbReference type="AlphaFoldDB" id="A0A4Q9DFL1"/>
<dbReference type="InterPro" id="IPR004089">
    <property type="entry name" value="MCPsignal_dom"/>
</dbReference>
<keyword evidence="2" id="KW-1003">Cell membrane</keyword>
<comment type="similarity">
    <text evidence="5">Belongs to the methyl-accepting chemotaxis (MCP) protein family.</text>
</comment>
<reference evidence="11 12" key="1">
    <citation type="submission" date="2019-02" db="EMBL/GenBank/DDBJ databases">
        <title>Paenibacillus sp. nov., isolated from surface-sterilized tissue of Thalictrum simplex L.</title>
        <authorList>
            <person name="Tuo L."/>
        </authorList>
    </citation>
    <scope>NUCLEOTIDE SEQUENCE [LARGE SCALE GENOMIC DNA]</scope>
    <source>
        <strain evidence="11 12">N2SHLJ1</strain>
    </source>
</reference>
<dbReference type="OrthoDB" id="358716at2"/>
<evidence type="ECO:0000256" key="2">
    <source>
        <dbReference type="ARBA" id="ARBA00022475"/>
    </source>
</evidence>
<dbReference type="PANTHER" id="PTHR32089:SF112">
    <property type="entry name" value="LYSOZYME-LIKE PROTEIN-RELATED"/>
    <property type="match status" value="1"/>
</dbReference>
<evidence type="ECO:0000256" key="6">
    <source>
        <dbReference type="PROSITE-ProRule" id="PRU00284"/>
    </source>
</evidence>
<dbReference type="SUPFAM" id="SSF58104">
    <property type="entry name" value="Methyl-accepting chemotaxis protein (MCP) signaling domain"/>
    <property type="match status" value="1"/>
</dbReference>
<dbReference type="InterPro" id="IPR024478">
    <property type="entry name" value="HlyB_4HB_MCP"/>
</dbReference>
<keyword evidence="3 8" id="KW-0472">Membrane</keyword>
<dbReference type="Pfam" id="PF00672">
    <property type="entry name" value="HAMP"/>
    <property type="match status" value="1"/>
</dbReference>
<dbReference type="Pfam" id="PF00015">
    <property type="entry name" value="MCPsignal"/>
    <property type="match status" value="1"/>
</dbReference>
<comment type="caution">
    <text evidence="11">The sequence shown here is derived from an EMBL/GenBank/DDBJ whole genome shotgun (WGS) entry which is preliminary data.</text>
</comment>
<dbReference type="CDD" id="cd06225">
    <property type="entry name" value="HAMP"/>
    <property type="match status" value="1"/>
</dbReference>
<dbReference type="InterPro" id="IPR003660">
    <property type="entry name" value="HAMP_dom"/>
</dbReference>
<proteinExistence type="inferred from homology"/>
<evidence type="ECO:0000259" key="10">
    <source>
        <dbReference type="PROSITE" id="PS50885"/>
    </source>
</evidence>
<dbReference type="PROSITE" id="PS50111">
    <property type="entry name" value="CHEMOTAXIS_TRANSDUC_2"/>
    <property type="match status" value="1"/>
</dbReference>
<dbReference type="Gene3D" id="6.10.340.10">
    <property type="match status" value="1"/>
</dbReference>
<dbReference type="RefSeq" id="WP_131017713.1">
    <property type="nucleotide sequence ID" value="NZ_SIRE01000030.1"/>
</dbReference>
<dbReference type="GO" id="GO:0007165">
    <property type="term" value="P:signal transduction"/>
    <property type="evidence" value="ECO:0007669"/>
    <property type="project" value="UniProtKB-KW"/>
</dbReference>
<keyword evidence="7" id="KW-0175">Coiled coil</keyword>
<dbReference type="Pfam" id="PF12729">
    <property type="entry name" value="4HB_MCP_1"/>
    <property type="match status" value="1"/>
</dbReference>
<evidence type="ECO:0000256" key="8">
    <source>
        <dbReference type="SAM" id="Phobius"/>
    </source>
</evidence>
<dbReference type="PANTHER" id="PTHR32089">
    <property type="entry name" value="METHYL-ACCEPTING CHEMOTAXIS PROTEIN MCPB"/>
    <property type="match status" value="1"/>
</dbReference>
<organism evidence="11 12">
    <name type="scientific">Paenibacillus thalictri</name>
    <dbReference type="NCBI Taxonomy" id="2527873"/>
    <lineage>
        <taxon>Bacteria</taxon>
        <taxon>Bacillati</taxon>
        <taxon>Bacillota</taxon>
        <taxon>Bacilli</taxon>
        <taxon>Bacillales</taxon>
        <taxon>Paenibacillaceae</taxon>
        <taxon>Paenibacillus</taxon>
    </lineage>
</organism>
<sequence length="567" mass="61260">MIKFTVGKKLGLSFLSVLLCVGTIGAVSTTKMMNMGADAEQVQTSYMPSMKLLGDMKADFINVERLTLRWVMETDAGAKEKLRSQIDTAAADIQNTENTYKPLVDSEQERVIWEGFLQDRQTMSEILPKVLKAGEQNDSATADKLISESRSSFNSALERLEQLIDLNEQQSAEAMEASANQYKTGKRLVDMISIAALVLTAALSWFVPRIISRPIVTMARSAKRIAAGDLTAERIDVKNRDEIGDLAVSFNEMTAQLRSLIREVQTGAKHVAASSEELNAGTEQISKATEQITFTMEEVAAGTERQARNVDESAKSIGEMSSGIRQIARNAESANSAAMDASELAAEGNQTIRMNVKQMNSIQDTVERLAEAVEGLSRRSQEIGRIVDTITGIAQTTNLLALNASIEAARVGEHGSGFAVVAREVRKLAEQTADSAKEIALIITDIQAETGHAVQYMKAGTKEVAEGIVAVRIAGEAFDRIQRSVNEVAGQIQEVSAASQQLSASSEQVVHSIGVIADVAETTSAGTQHVSTAVEEQLASMQEITNSAATLSVLSEQLQTMIVRFRV</sequence>
<accession>A0A4Q9DFL1</accession>
<evidence type="ECO:0000256" key="1">
    <source>
        <dbReference type="ARBA" id="ARBA00004236"/>
    </source>
</evidence>